<sequence>MSVSNNGNGAPIPAHIVDKLRGREFKTFDEFREALWLEVSQDPELIAQFSEINQLRISQGFTPFAPDEGHYIGPKETLKKFQIHHFIAIEYGGGVYDIDNLRIVTPRLHDEIHYRR</sequence>
<dbReference type="GO" id="GO:0004519">
    <property type="term" value="F:endonuclease activity"/>
    <property type="evidence" value="ECO:0007669"/>
    <property type="project" value="UniProtKB-KW"/>
</dbReference>
<dbReference type="InterPro" id="IPR003615">
    <property type="entry name" value="HNH_nuc"/>
</dbReference>
<evidence type="ECO:0000256" key="7">
    <source>
        <dbReference type="ARBA" id="ARBA00023048"/>
    </source>
</evidence>
<evidence type="ECO:0000256" key="1">
    <source>
        <dbReference type="ARBA" id="ARBA00006811"/>
    </source>
</evidence>
<keyword evidence="3" id="KW-0540">Nuclease</keyword>
<proteinExistence type="inferred from homology"/>
<dbReference type="EMBL" id="KX118289">
    <property type="protein sequence ID" value="AOM81339.1"/>
    <property type="molecule type" value="Genomic_DNA"/>
</dbReference>
<dbReference type="AlphaFoldDB" id="A0A1C9CJM3"/>
<evidence type="ECO:0000256" key="3">
    <source>
        <dbReference type="ARBA" id="ARBA00022722"/>
    </source>
</evidence>
<keyword evidence="7" id="KW-0078">Bacteriocin</keyword>
<keyword evidence="4" id="KW-0255">Endonuclease</keyword>
<keyword evidence="6" id="KW-0044">Antibiotic</keyword>
<evidence type="ECO:0000313" key="8">
    <source>
        <dbReference type="EMBL" id="AOM81339.1"/>
    </source>
</evidence>
<evidence type="ECO:0000256" key="2">
    <source>
        <dbReference type="ARBA" id="ARBA00022529"/>
    </source>
</evidence>
<dbReference type="CDD" id="cd00085">
    <property type="entry name" value="HNHc"/>
    <property type="match status" value="1"/>
</dbReference>
<reference evidence="8" key="1">
    <citation type="submission" date="2016-04" db="EMBL/GenBank/DDBJ databases">
        <authorList>
            <person name="Evans L.H."/>
            <person name="Alamgir A."/>
            <person name="Owens N."/>
            <person name="Weber N.D."/>
            <person name="Virtaneva K."/>
            <person name="Barbian K."/>
            <person name="Babar A."/>
            <person name="Rosenke K."/>
        </authorList>
    </citation>
    <scope>NUCLEOTIDE SEQUENCE</scope>
    <source>
        <strain evidence="8">PE086</strain>
    </source>
</reference>
<dbReference type="GO" id="GO:0019835">
    <property type="term" value="P:cytolysis"/>
    <property type="evidence" value="ECO:0007669"/>
    <property type="project" value="InterPro"/>
</dbReference>
<dbReference type="GO" id="GO:0042742">
    <property type="term" value="P:defense response to bacterium"/>
    <property type="evidence" value="ECO:0007669"/>
    <property type="project" value="UniProtKB-KW"/>
</dbReference>
<dbReference type="GO" id="GO:0016787">
    <property type="term" value="F:hydrolase activity"/>
    <property type="evidence" value="ECO:0007669"/>
    <property type="project" value="UniProtKB-KW"/>
</dbReference>
<dbReference type="SUPFAM" id="SSF54060">
    <property type="entry name" value="His-Me finger endonucleases"/>
    <property type="match status" value="1"/>
</dbReference>
<evidence type="ECO:0000256" key="4">
    <source>
        <dbReference type="ARBA" id="ARBA00022759"/>
    </source>
</evidence>
<keyword evidence="2" id="KW-0929">Antimicrobial</keyword>
<dbReference type="Pfam" id="PF21431">
    <property type="entry name" value="Col-Pyo_DNase"/>
    <property type="match status" value="1"/>
</dbReference>
<gene>
    <name evidence="8" type="primary">het2</name>
</gene>
<dbReference type="Gene3D" id="3.90.540.10">
    <property type="entry name" value="Colicin/pyocin, DNase domain"/>
    <property type="match status" value="1"/>
</dbReference>
<dbReference type="InterPro" id="IPR003060">
    <property type="entry name" value="Pyocin_killer"/>
</dbReference>
<organism evidence="8">
    <name type="scientific">Escherichia coli</name>
    <dbReference type="NCBI Taxonomy" id="562"/>
    <lineage>
        <taxon>Bacteria</taxon>
        <taxon>Pseudomonadati</taxon>
        <taxon>Pseudomonadota</taxon>
        <taxon>Gammaproteobacteria</taxon>
        <taxon>Enterobacterales</taxon>
        <taxon>Enterobacteriaceae</taxon>
        <taxon>Escherichia</taxon>
    </lineage>
</organism>
<dbReference type="InterPro" id="IPR037146">
    <property type="entry name" value="Colicin/pyocin_DNase_dom_sf"/>
</dbReference>
<name>A0A1C9CJM3_ECOLX</name>
<accession>A0A1C9CJM3</accession>
<dbReference type="GO" id="GO:0005102">
    <property type="term" value="F:signaling receptor binding"/>
    <property type="evidence" value="ECO:0007669"/>
    <property type="project" value="InterPro"/>
</dbReference>
<dbReference type="InterPro" id="IPR044925">
    <property type="entry name" value="His-Me_finger_sf"/>
</dbReference>
<evidence type="ECO:0000256" key="5">
    <source>
        <dbReference type="ARBA" id="ARBA00022801"/>
    </source>
</evidence>
<keyword evidence="5" id="KW-0378">Hydrolase</keyword>
<protein>
    <submittedName>
        <fullName evidence="8">Colicin toxin protein</fullName>
    </submittedName>
</protein>
<dbReference type="PRINTS" id="PR01300">
    <property type="entry name" value="PYOCINKILLER"/>
</dbReference>
<comment type="similarity">
    <text evidence="1">Belongs to the colicin/pyosin nuclease family.</text>
</comment>
<dbReference type="GO" id="GO:0031640">
    <property type="term" value="P:killing of cells of another organism"/>
    <property type="evidence" value="ECO:0007669"/>
    <property type="project" value="UniProtKB-KW"/>
</dbReference>
<evidence type="ECO:0000256" key="6">
    <source>
        <dbReference type="ARBA" id="ARBA00023022"/>
    </source>
</evidence>